<sequence>MQETVANQAEIPPRFIDTNVGWYVLTRESEDLGPYPSLSEAKRALSRHIRLHADISNRPRYHSFNGFHVHDAQTCRKVNCGRCAEAAFVEQKYLSG</sequence>
<keyword evidence="3" id="KW-1185">Reference proteome</keyword>
<dbReference type="EMBL" id="JAWIIJ010000002">
    <property type="protein sequence ID" value="MDV2077835.1"/>
    <property type="molecule type" value="Genomic_DNA"/>
</dbReference>
<comment type="caution">
    <text evidence="2">The sequence shown here is derived from an EMBL/GenBank/DDBJ whole genome shotgun (WGS) entry which is preliminary data.</text>
</comment>
<feature type="domain" description="DUF6316" evidence="1">
    <location>
        <begin position="14"/>
        <end position="50"/>
    </location>
</feature>
<dbReference type="InterPro" id="IPR045630">
    <property type="entry name" value="DUF6316"/>
</dbReference>
<reference evidence="2 3" key="1">
    <citation type="submission" date="2023-10" db="EMBL/GenBank/DDBJ databases">
        <title>Characteristics and mechanism of a salt-tolerant marine origin heterotrophic nitrifying- aerobic denitrifying bacteria Marinobacter xestospongiae HN1.</title>
        <authorList>
            <person name="Qi R."/>
        </authorList>
    </citation>
    <scope>NUCLEOTIDE SEQUENCE [LARGE SCALE GENOMIC DNA]</scope>
    <source>
        <strain evidence="2 3">HN1</strain>
    </source>
</reference>
<dbReference type="RefSeq" id="WP_248163390.1">
    <property type="nucleotide sequence ID" value="NZ_BAABBC010000028.1"/>
</dbReference>
<protein>
    <submittedName>
        <fullName evidence="2">DUF6316 family protein</fullName>
    </submittedName>
</protein>
<accession>A0ABU3VU88</accession>
<gene>
    <name evidence="2" type="ORF">RYS15_04040</name>
</gene>
<name>A0ABU3VU88_9GAMM</name>
<dbReference type="Pfam" id="PF19837">
    <property type="entry name" value="DUF6316"/>
    <property type="match status" value="1"/>
</dbReference>
<dbReference type="Proteomes" id="UP001269819">
    <property type="component" value="Unassembled WGS sequence"/>
</dbReference>
<evidence type="ECO:0000313" key="3">
    <source>
        <dbReference type="Proteomes" id="UP001269819"/>
    </source>
</evidence>
<organism evidence="2 3">
    <name type="scientific">Marinobacter xestospongiae</name>
    <dbReference type="NCBI Taxonomy" id="994319"/>
    <lineage>
        <taxon>Bacteria</taxon>
        <taxon>Pseudomonadati</taxon>
        <taxon>Pseudomonadota</taxon>
        <taxon>Gammaproteobacteria</taxon>
        <taxon>Pseudomonadales</taxon>
        <taxon>Marinobacteraceae</taxon>
        <taxon>Marinobacter</taxon>
    </lineage>
</organism>
<evidence type="ECO:0000259" key="1">
    <source>
        <dbReference type="Pfam" id="PF19837"/>
    </source>
</evidence>
<proteinExistence type="predicted"/>
<evidence type="ECO:0000313" key="2">
    <source>
        <dbReference type="EMBL" id="MDV2077835.1"/>
    </source>
</evidence>